<dbReference type="PANTHER" id="PTHR42745:SF1">
    <property type="entry name" value="ARABINOSE 5-PHOSPHATE ISOMERASE KDSD"/>
    <property type="match status" value="1"/>
</dbReference>
<evidence type="ECO:0000256" key="4">
    <source>
        <dbReference type="PIRNR" id="PIRNR004692"/>
    </source>
</evidence>
<evidence type="ECO:0000313" key="10">
    <source>
        <dbReference type="EMBL" id="SDB98989.1"/>
    </source>
</evidence>
<dbReference type="Gene3D" id="3.40.50.10490">
    <property type="entry name" value="Glucose-6-phosphate isomerase like protein, domain 1"/>
    <property type="match status" value="1"/>
</dbReference>
<evidence type="ECO:0000256" key="1">
    <source>
        <dbReference type="ARBA" id="ARBA00008165"/>
    </source>
</evidence>
<name>A0A1G6HXF8_9FIRM</name>
<feature type="site" description="Catalytically relevant" evidence="6">
    <location>
        <position position="103"/>
    </location>
</feature>
<organism evidence="10 11">
    <name type="scientific">Succiniclasticum ruminis</name>
    <dbReference type="NCBI Taxonomy" id="40841"/>
    <lineage>
        <taxon>Bacteria</taxon>
        <taxon>Bacillati</taxon>
        <taxon>Bacillota</taxon>
        <taxon>Negativicutes</taxon>
        <taxon>Acidaminococcales</taxon>
        <taxon>Acidaminococcaceae</taxon>
        <taxon>Succiniclasticum</taxon>
    </lineage>
</organism>
<dbReference type="PROSITE" id="PS51371">
    <property type="entry name" value="CBS"/>
    <property type="match status" value="2"/>
</dbReference>
<dbReference type="GO" id="GO:0046872">
    <property type="term" value="F:metal ion binding"/>
    <property type="evidence" value="ECO:0007669"/>
    <property type="project" value="UniProtKB-KW"/>
</dbReference>
<dbReference type="GO" id="GO:0005975">
    <property type="term" value="P:carbohydrate metabolic process"/>
    <property type="evidence" value="ECO:0007669"/>
    <property type="project" value="InterPro"/>
</dbReference>
<feature type="site" description="Catalytically relevant" evidence="6">
    <location>
        <position position="185"/>
    </location>
</feature>
<dbReference type="PIRSF" id="PIRSF004692">
    <property type="entry name" value="KdsD_KpsF"/>
    <property type="match status" value="1"/>
</dbReference>
<dbReference type="SUPFAM" id="SSF53697">
    <property type="entry name" value="SIS domain"/>
    <property type="match status" value="1"/>
</dbReference>
<reference evidence="11" key="1">
    <citation type="submission" date="2016-10" db="EMBL/GenBank/DDBJ databases">
        <authorList>
            <person name="Varghese N."/>
            <person name="Submissions S."/>
        </authorList>
    </citation>
    <scope>NUCLEOTIDE SEQUENCE [LARGE SCALE GENOMIC DNA]</scope>
    <source>
        <strain evidence="11">DSM 11005</strain>
    </source>
</reference>
<dbReference type="PANTHER" id="PTHR42745">
    <property type="match status" value="1"/>
</dbReference>
<dbReference type="CDD" id="cd04604">
    <property type="entry name" value="CBS_pair_SIS_assoc"/>
    <property type="match status" value="1"/>
</dbReference>
<keyword evidence="5" id="KW-0862">Zinc</keyword>
<keyword evidence="10" id="KW-0413">Isomerase</keyword>
<feature type="binding site" evidence="5">
    <location>
        <position position="74"/>
    </location>
    <ligand>
        <name>Zn(2+)</name>
        <dbReference type="ChEBI" id="CHEBI:29105"/>
    </ligand>
</feature>
<dbReference type="AlphaFoldDB" id="A0A1G6HXF8"/>
<protein>
    <submittedName>
        <fullName evidence="10">Arabinose-5-phosphate isomerase</fullName>
    </submittedName>
</protein>
<dbReference type="Proteomes" id="UP000198943">
    <property type="component" value="Unassembled WGS sequence"/>
</dbReference>
<dbReference type="FunFam" id="3.40.50.10490:FF:000011">
    <property type="entry name" value="Arabinose 5-phosphate isomerase"/>
    <property type="match status" value="1"/>
</dbReference>
<keyword evidence="11" id="KW-1185">Reference proteome</keyword>
<dbReference type="GO" id="GO:1901135">
    <property type="term" value="P:carbohydrate derivative metabolic process"/>
    <property type="evidence" value="ECO:0007669"/>
    <property type="project" value="InterPro"/>
</dbReference>
<keyword evidence="3 7" id="KW-0129">CBS domain</keyword>
<accession>A0A1G6HXF8</accession>
<keyword evidence="5" id="KW-0479">Metal-binding</keyword>
<evidence type="ECO:0000256" key="2">
    <source>
        <dbReference type="ARBA" id="ARBA00022737"/>
    </source>
</evidence>
<evidence type="ECO:0000313" key="11">
    <source>
        <dbReference type="Proteomes" id="UP000198943"/>
    </source>
</evidence>
<dbReference type="GO" id="GO:0019146">
    <property type="term" value="F:arabinose-5-phosphate isomerase activity"/>
    <property type="evidence" value="ECO:0007669"/>
    <property type="project" value="UniProtKB-ARBA"/>
</dbReference>
<dbReference type="InterPro" id="IPR050986">
    <property type="entry name" value="GutQ/KpsF_isomerases"/>
</dbReference>
<evidence type="ECO:0000259" key="9">
    <source>
        <dbReference type="PROSITE" id="PS51464"/>
    </source>
</evidence>
<evidence type="ECO:0000259" key="8">
    <source>
        <dbReference type="PROSITE" id="PS51371"/>
    </source>
</evidence>
<dbReference type="InterPro" id="IPR001347">
    <property type="entry name" value="SIS_dom"/>
</dbReference>
<feature type="site" description="Catalytically relevant" evidence="6">
    <location>
        <position position="144"/>
    </location>
</feature>
<dbReference type="PROSITE" id="PS51464">
    <property type="entry name" value="SIS"/>
    <property type="match status" value="1"/>
</dbReference>
<dbReference type="InterPro" id="IPR000644">
    <property type="entry name" value="CBS_dom"/>
</dbReference>
<evidence type="ECO:0000256" key="6">
    <source>
        <dbReference type="PIRSR" id="PIRSR004692-3"/>
    </source>
</evidence>
<dbReference type="InterPro" id="IPR046342">
    <property type="entry name" value="CBS_dom_sf"/>
</dbReference>
<comment type="similarity">
    <text evidence="1 4">Belongs to the SIS family. GutQ/KpsF subfamily.</text>
</comment>
<feature type="domain" description="CBS" evidence="8">
    <location>
        <begin position="269"/>
        <end position="324"/>
    </location>
</feature>
<feature type="domain" description="SIS" evidence="9">
    <location>
        <begin position="33"/>
        <end position="176"/>
    </location>
</feature>
<keyword evidence="2" id="KW-0677">Repeat</keyword>
<dbReference type="Pfam" id="PF00571">
    <property type="entry name" value="CBS"/>
    <property type="match status" value="2"/>
</dbReference>
<evidence type="ECO:0000256" key="5">
    <source>
        <dbReference type="PIRSR" id="PIRSR004692-2"/>
    </source>
</evidence>
<proteinExistence type="inferred from homology"/>
<dbReference type="Gene3D" id="3.10.580.10">
    <property type="entry name" value="CBS-domain"/>
    <property type="match status" value="1"/>
</dbReference>
<sequence length="324" mass="34326">MNELETDAQKVLQMEAEAILDLIPRVDEHFDAAVDMILSCEGRVIMTGMGKSGIIAHKISATLASTGTPSFYLHPAEGIHGDLGMVTADDVIIAMSNSGETGEVLNILPSLRRIGAKLIAMVGNADSTLAKNADVVLNVGVKREACPLGLAPTSSTTAALAFGDALAMALMGKHNFTSKQFAVFHPGGSLGRQLLLTVGDIMHGGSGNPIVRGTATVTEALFIITDKGLGAVSVVDENDIMVGLLTDGDIRRGLSKGVDFLKRPVTELMTKEPKFITQEKLAAQALHIMESHKPKPITVLPVLDEERHVIGLLHMTDLVRQGVV</sequence>
<dbReference type="CDD" id="cd05014">
    <property type="entry name" value="SIS_Kpsf"/>
    <property type="match status" value="1"/>
</dbReference>
<dbReference type="Pfam" id="PF01380">
    <property type="entry name" value="SIS"/>
    <property type="match status" value="1"/>
</dbReference>
<dbReference type="NCBIfam" id="TIGR00393">
    <property type="entry name" value="kpsF"/>
    <property type="match status" value="1"/>
</dbReference>
<dbReference type="InterPro" id="IPR004800">
    <property type="entry name" value="KdsD/KpsF-type"/>
</dbReference>
<dbReference type="InterPro" id="IPR035474">
    <property type="entry name" value="SIS_Kpsf"/>
</dbReference>
<dbReference type="EMBL" id="FMYW01000001">
    <property type="protein sequence ID" value="SDB98989.1"/>
    <property type="molecule type" value="Genomic_DNA"/>
</dbReference>
<feature type="domain" description="CBS" evidence="8">
    <location>
        <begin position="202"/>
        <end position="260"/>
    </location>
</feature>
<evidence type="ECO:0000256" key="3">
    <source>
        <dbReference type="ARBA" id="ARBA00023122"/>
    </source>
</evidence>
<dbReference type="InterPro" id="IPR046348">
    <property type="entry name" value="SIS_dom_sf"/>
</dbReference>
<dbReference type="GO" id="GO:0097367">
    <property type="term" value="F:carbohydrate derivative binding"/>
    <property type="evidence" value="ECO:0007669"/>
    <property type="project" value="InterPro"/>
</dbReference>
<dbReference type="RefSeq" id="WP_176760350.1">
    <property type="nucleotide sequence ID" value="NZ_FMYW01000001.1"/>
</dbReference>
<evidence type="ECO:0000256" key="7">
    <source>
        <dbReference type="PROSITE-ProRule" id="PRU00703"/>
    </source>
</evidence>
<gene>
    <name evidence="10" type="ORF">SAMN04487864_101316</name>
</gene>
<feature type="site" description="Catalytically relevant" evidence="6">
    <location>
        <position position="51"/>
    </location>
</feature>